<feature type="domain" description="T-SNARE coiled-coil homology" evidence="14">
    <location>
        <begin position="237"/>
        <end position="299"/>
    </location>
</feature>
<dbReference type="PANTHER" id="PTHR12791">
    <property type="entry name" value="GOLGI SNARE BET1-RELATED"/>
    <property type="match status" value="1"/>
</dbReference>
<dbReference type="GO" id="GO:0031201">
    <property type="term" value="C:SNARE complex"/>
    <property type="evidence" value="ECO:0000318"/>
    <property type="project" value="GO_Central"/>
</dbReference>
<dbReference type="GO" id="GO:0005829">
    <property type="term" value="C:cytosol"/>
    <property type="evidence" value="ECO:0007669"/>
    <property type="project" value="GOC"/>
</dbReference>
<dbReference type="GO" id="GO:0005484">
    <property type="term" value="F:SNAP receptor activity"/>
    <property type="evidence" value="ECO:0000318"/>
    <property type="project" value="GO_Central"/>
</dbReference>
<evidence type="ECO:0000313" key="16">
    <source>
        <dbReference type="Proteomes" id="UP000002281"/>
    </source>
</evidence>
<feature type="transmembrane region" description="Helical" evidence="13">
    <location>
        <begin position="309"/>
        <end position="328"/>
    </location>
</feature>
<keyword evidence="4" id="KW-0653">Protein transport</keyword>
<keyword evidence="8 13" id="KW-0472">Membrane</keyword>
<evidence type="ECO:0000313" key="15">
    <source>
        <dbReference type="Ensembl" id="ENSECAP00000076897.1"/>
    </source>
</evidence>
<evidence type="ECO:0000259" key="14">
    <source>
        <dbReference type="PROSITE" id="PS50192"/>
    </source>
</evidence>
<dbReference type="GeneID" id="138916465"/>
<evidence type="ECO:0000256" key="6">
    <source>
        <dbReference type="ARBA" id="ARBA00023034"/>
    </source>
</evidence>
<dbReference type="FunFam" id="1.20.5.110:FF:000038">
    <property type="entry name" value="BET1-like protein isoform X2"/>
    <property type="match status" value="1"/>
</dbReference>
<dbReference type="CDD" id="cd15853">
    <property type="entry name" value="SNARE_Bet1"/>
    <property type="match status" value="1"/>
</dbReference>
<dbReference type="CTD" id="51272"/>
<keyword evidence="3 13" id="KW-0812">Transmembrane</keyword>
<dbReference type="GO" id="GO:0042147">
    <property type="term" value="P:retrograde transport, endosome to Golgi"/>
    <property type="evidence" value="ECO:0000318"/>
    <property type="project" value="GO_Central"/>
</dbReference>
<dbReference type="Proteomes" id="UP000002281">
    <property type="component" value="Chromosome 12"/>
</dbReference>
<comment type="subunit">
    <text evidence="11">Component of a SNARE complex consisting of STX5, YKT6, GOSR1 and BET1L. Interacts with STX5.</text>
</comment>
<reference evidence="15 16" key="1">
    <citation type="journal article" date="2009" name="Science">
        <title>Genome sequence, comparative analysis, and population genetics of the domestic horse.</title>
        <authorList>
            <consortium name="Broad Institute Genome Sequencing Platform"/>
            <consortium name="Broad Institute Whole Genome Assembly Team"/>
            <person name="Wade C.M."/>
            <person name="Giulotto E."/>
            <person name="Sigurdsson S."/>
            <person name="Zoli M."/>
            <person name="Gnerre S."/>
            <person name="Imsland F."/>
            <person name="Lear T.L."/>
            <person name="Adelson D.L."/>
            <person name="Bailey E."/>
            <person name="Bellone R.R."/>
            <person name="Bloecker H."/>
            <person name="Distl O."/>
            <person name="Edgar R.C."/>
            <person name="Garber M."/>
            <person name="Leeb T."/>
            <person name="Mauceli E."/>
            <person name="MacLeod J.N."/>
            <person name="Penedo M.C.T."/>
            <person name="Raison J.M."/>
            <person name="Sharpe T."/>
            <person name="Vogel J."/>
            <person name="Andersson L."/>
            <person name="Antczak D.F."/>
            <person name="Biagi T."/>
            <person name="Binns M.M."/>
            <person name="Chowdhary B.P."/>
            <person name="Coleman S.J."/>
            <person name="Della Valle G."/>
            <person name="Fryc S."/>
            <person name="Guerin G."/>
            <person name="Hasegawa T."/>
            <person name="Hill E.W."/>
            <person name="Jurka J."/>
            <person name="Kiialainen A."/>
            <person name="Lindgren G."/>
            <person name="Liu J."/>
            <person name="Magnani E."/>
            <person name="Mickelson J.R."/>
            <person name="Murray J."/>
            <person name="Nergadze S.G."/>
            <person name="Onofrio R."/>
            <person name="Pedroni S."/>
            <person name="Piras M.F."/>
            <person name="Raudsepp T."/>
            <person name="Rocchi M."/>
            <person name="Roeed K.H."/>
            <person name="Ryder O.A."/>
            <person name="Searle S."/>
            <person name="Skow L."/>
            <person name="Swinburne J.E."/>
            <person name="Syvaenen A.C."/>
            <person name="Tozaki T."/>
            <person name="Valberg S.J."/>
            <person name="Vaudin M."/>
            <person name="White J.R."/>
            <person name="Zody M.C."/>
            <person name="Lander E.S."/>
            <person name="Lindblad-Toh K."/>
        </authorList>
    </citation>
    <scope>NUCLEOTIDE SEQUENCE [LARGE SCALE GENOMIC DNA]</scope>
    <source>
        <strain evidence="15 16">Thoroughbred</strain>
    </source>
</reference>
<evidence type="ECO:0000256" key="2">
    <source>
        <dbReference type="ARBA" id="ARBA00022448"/>
    </source>
</evidence>
<dbReference type="RefSeq" id="XP_070085199.1">
    <property type="nucleotide sequence ID" value="XM_070229098.1"/>
</dbReference>
<evidence type="ECO:0000256" key="4">
    <source>
        <dbReference type="ARBA" id="ARBA00022927"/>
    </source>
</evidence>
<keyword evidence="16" id="KW-1185">Reference proteome</keyword>
<dbReference type="Gene3D" id="1.20.5.110">
    <property type="match status" value="1"/>
</dbReference>
<comment type="subcellular location">
    <subcellularLocation>
        <location evidence="1">Golgi apparatus membrane</location>
        <topology evidence="1">Single-pass type IV membrane protein</topology>
    </subcellularLocation>
</comment>
<evidence type="ECO:0000256" key="13">
    <source>
        <dbReference type="SAM" id="Phobius"/>
    </source>
</evidence>
<dbReference type="GO" id="GO:0015031">
    <property type="term" value="P:protein transport"/>
    <property type="evidence" value="ECO:0007669"/>
    <property type="project" value="UniProtKB-KW"/>
</dbReference>
<dbReference type="PROSITE" id="PS50192">
    <property type="entry name" value="T_SNARE"/>
    <property type="match status" value="1"/>
</dbReference>
<evidence type="ECO:0000256" key="9">
    <source>
        <dbReference type="ARBA" id="ARBA00037250"/>
    </source>
</evidence>
<evidence type="ECO:0000256" key="10">
    <source>
        <dbReference type="ARBA" id="ARBA00039744"/>
    </source>
</evidence>
<feature type="region of interest" description="Disordered" evidence="12">
    <location>
        <begin position="29"/>
        <end position="92"/>
    </location>
</feature>
<evidence type="ECO:0000256" key="11">
    <source>
        <dbReference type="ARBA" id="ARBA00046963"/>
    </source>
</evidence>
<dbReference type="GO" id="GO:2000156">
    <property type="term" value="P:regulation of retrograde vesicle-mediated transport, Golgi to ER"/>
    <property type="evidence" value="ECO:0000318"/>
    <property type="project" value="GO_Central"/>
</dbReference>
<comment type="function">
    <text evidence="9">Vesicle SNARE required for targeting and fusion of retrograde transport vesicles with the Golgi complex. Required for the integrity of the Golgi complex.</text>
</comment>
<evidence type="ECO:0000256" key="8">
    <source>
        <dbReference type="ARBA" id="ARBA00023136"/>
    </source>
</evidence>
<evidence type="ECO:0000256" key="5">
    <source>
        <dbReference type="ARBA" id="ARBA00022989"/>
    </source>
</evidence>
<evidence type="ECO:0000256" key="7">
    <source>
        <dbReference type="ARBA" id="ARBA00023054"/>
    </source>
</evidence>
<dbReference type="Ensembl" id="ENSECAT00000113737.1">
    <property type="protein sequence ID" value="ENSECAP00000076897.1"/>
    <property type="gene ID" value="ENSECAG00000046841.1"/>
</dbReference>
<protein>
    <recommendedName>
        <fullName evidence="10">BET1-like protein</fullName>
    </recommendedName>
</protein>
<dbReference type="GeneTree" id="ENSGT00940000160208"/>
<feature type="region of interest" description="Disordered" evidence="12">
    <location>
        <begin position="110"/>
        <end position="191"/>
    </location>
</feature>
<dbReference type="InterPro" id="IPR039899">
    <property type="entry name" value="BET1_SNARE"/>
</dbReference>
<sequence>MPHCGGGDRSTVLLPCLARRALGQRLVEGQRPDRCPGPAPPARPLQGLPWRPLRARSSRARAPLGPRGRLCVATPPRLSARKGPVSSSQLGPDTALEGVAATASLEAATGVKKPNAQAARVGRRNKRQATSVPTASPRRPEPEPRTEGAGLRRKGRRRKFLSRGCATSEEVGAEPARWRTGRGVSAGEQTRVLRAPPSRAVEGSRGPASAPRSCGVCVPGARTAPPVPAQSPGAVEEILDRENKRMADSLASKVTRLKSLALDIDRDAEDQNRYLDGMDSDFTSMTSLLTGSVKRFSMMARSGRDNRKLLCGVAVGLIVVFFILSYLLSRART</sequence>
<accession>A0A9L0SPM5</accession>
<dbReference type="InterPro" id="IPR000727">
    <property type="entry name" value="T_SNARE_dom"/>
</dbReference>
<keyword evidence="5 13" id="KW-1133">Transmembrane helix</keyword>
<proteinExistence type="predicted"/>
<dbReference type="AlphaFoldDB" id="A0A9L0SPM5"/>
<dbReference type="SUPFAM" id="SSF58038">
    <property type="entry name" value="SNARE fusion complex"/>
    <property type="match status" value="1"/>
</dbReference>
<keyword evidence="2" id="KW-0813">Transport</keyword>
<evidence type="ECO:0000256" key="3">
    <source>
        <dbReference type="ARBA" id="ARBA00022692"/>
    </source>
</evidence>
<feature type="compositionally biased region" description="Basic residues" evidence="12">
    <location>
        <begin position="151"/>
        <end position="161"/>
    </location>
</feature>
<evidence type="ECO:0000256" key="12">
    <source>
        <dbReference type="SAM" id="MobiDB-lite"/>
    </source>
</evidence>
<dbReference type="GO" id="GO:0000139">
    <property type="term" value="C:Golgi membrane"/>
    <property type="evidence" value="ECO:0007669"/>
    <property type="project" value="UniProtKB-SubCell"/>
</dbReference>
<evidence type="ECO:0000256" key="1">
    <source>
        <dbReference type="ARBA" id="ARBA00004409"/>
    </source>
</evidence>
<organism evidence="15 16">
    <name type="scientific">Equus caballus</name>
    <name type="common">Horse</name>
    <dbReference type="NCBI Taxonomy" id="9796"/>
    <lineage>
        <taxon>Eukaryota</taxon>
        <taxon>Metazoa</taxon>
        <taxon>Chordata</taxon>
        <taxon>Craniata</taxon>
        <taxon>Vertebrata</taxon>
        <taxon>Euteleostomi</taxon>
        <taxon>Mammalia</taxon>
        <taxon>Eutheria</taxon>
        <taxon>Laurasiatheria</taxon>
        <taxon>Perissodactyla</taxon>
        <taxon>Equidae</taxon>
        <taxon>Equus</taxon>
    </lineage>
</organism>
<gene>
    <name evidence="15" type="primary">BET1L</name>
</gene>
<reference evidence="15" key="3">
    <citation type="submission" date="2025-09" db="UniProtKB">
        <authorList>
            <consortium name="Ensembl"/>
        </authorList>
    </citation>
    <scope>IDENTIFICATION</scope>
    <source>
        <strain evidence="15">Thoroughbred</strain>
    </source>
</reference>
<name>A0A9L0SPM5_HORSE</name>
<reference evidence="15" key="2">
    <citation type="submission" date="2025-08" db="UniProtKB">
        <authorList>
            <consortium name="Ensembl"/>
        </authorList>
    </citation>
    <scope>IDENTIFICATION</scope>
    <source>
        <strain evidence="15">Thoroughbred</strain>
    </source>
</reference>
<keyword evidence="6" id="KW-0333">Golgi apparatus</keyword>
<keyword evidence="7" id="KW-0175">Coiled coil</keyword>